<evidence type="ECO:0000256" key="1">
    <source>
        <dbReference type="ARBA" id="ARBA00005130"/>
    </source>
</evidence>
<evidence type="ECO:0000313" key="17">
    <source>
        <dbReference type="EMBL" id="SEQ61055.1"/>
    </source>
</evidence>
<dbReference type="GO" id="GO:0009089">
    <property type="term" value="P:lysine biosynthetic process via diaminopimelate"/>
    <property type="evidence" value="ECO:0007669"/>
    <property type="project" value="UniProtKB-UniRule"/>
</dbReference>
<keyword evidence="12 15" id="KW-0170">Cobalt</keyword>
<gene>
    <name evidence="15" type="primary">dapE</name>
    <name evidence="17" type="ORF">SAMN05216548_10624</name>
</gene>
<keyword evidence="10 15" id="KW-0220">Diaminopimelate biosynthesis</keyword>
<feature type="binding site" evidence="15">
    <location>
        <position position="105"/>
    </location>
    <ligand>
        <name>Zn(2+)</name>
        <dbReference type="ChEBI" id="CHEBI:29105"/>
        <label>2</label>
    </ligand>
</feature>
<dbReference type="AlphaFoldDB" id="A0A1H9HFG3"/>
<dbReference type="HAMAP" id="MF_01690">
    <property type="entry name" value="DapE"/>
    <property type="match status" value="1"/>
</dbReference>
<dbReference type="RefSeq" id="WP_092496401.1">
    <property type="nucleotide sequence ID" value="NZ_FOFG01000006.1"/>
</dbReference>
<comment type="catalytic activity">
    <reaction evidence="14 15">
        <text>N-succinyl-(2S,6S)-2,6-diaminopimelate + H2O = (2S,6S)-2,6-diaminopimelate + succinate</text>
        <dbReference type="Rhea" id="RHEA:22608"/>
        <dbReference type="ChEBI" id="CHEBI:15377"/>
        <dbReference type="ChEBI" id="CHEBI:30031"/>
        <dbReference type="ChEBI" id="CHEBI:57609"/>
        <dbReference type="ChEBI" id="CHEBI:58087"/>
        <dbReference type="EC" id="3.5.1.18"/>
    </reaction>
</comment>
<dbReference type="NCBIfam" id="TIGR01246">
    <property type="entry name" value="dapE_proteo"/>
    <property type="match status" value="1"/>
</dbReference>
<feature type="binding site" evidence="15">
    <location>
        <position position="366"/>
    </location>
    <ligand>
        <name>Zn(2+)</name>
        <dbReference type="ChEBI" id="CHEBI:29105"/>
        <label>2</label>
    </ligand>
</feature>
<comment type="subunit">
    <text evidence="3 15">Homodimer.</text>
</comment>
<dbReference type="PANTHER" id="PTHR43808:SF31">
    <property type="entry name" value="N-ACETYL-L-CITRULLINE DEACETYLASE"/>
    <property type="match status" value="1"/>
</dbReference>
<keyword evidence="7 15" id="KW-0479">Metal-binding</keyword>
<dbReference type="GO" id="GO:0019877">
    <property type="term" value="P:diaminopimelate biosynthetic process"/>
    <property type="evidence" value="ECO:0007669"/>
    <property type="project" value="UniProtKB-UniRule"/>
</dbReference>
<dbReference type="CDD" id="cd03891">
    <property type="entry name" value="M20_DapE_proteobac"/>
    <property type="match status" value="1"/>
</dbReference>
<dbReference type="GO" id="GO:0008270">
    <property type="term" value="F:zinc ion binding"/>
    <property type="evidence" value="ECO:0007669"/>
    <property type="project" value="UniProtKB-UniRule"/>
</dbReference>
<dbReference type="InterPro" id="IPR002933">
    <property type="entry name" value="Peptidase_M20"/>
</dbReference>
<comment type="similarity">
    <text evidence="2 15">Belongs to the peptidase M20A family. DapE subfamily.</text>
</comment>
<evidence type="ECO:0000256" key="9">
    <source>
        <dbReference type="ARBA" id="ARBA00022833"/>
    </source>
</evidence>
<evidence type="ECO:0000256" key="4">
    <source>
        <dbReference type="ARBA" id="ARBA00011921"/>
    </source>
</evidence>
<dbReference type="PANTHER" id="PTHR43808">
    <property type="entry name" value="ACETYLORNITHINE DEACETYLASE"/>
    <property type="match status" value="1"/>
</dbReference>
<organism evidence="17 18">
    <name type="scientific">Faunimonas pinastri</name>
    <dbReference type="NCBI Taxonomy" id="1855383"/>
    <lineage>
        <taxon>Bacteria</taxon>
        <taxon>Pseudomonadati</taxon>
        <taxon>Pseudomonadota</taxon>
        <taxon>Alphaproteobacteria</taxon>
        <taxon>Hyphomicrobiales</taxon>
        <taxon>Afifellaceae</taxon>
        <taxon>Faunimonas</taxon>
    </lineage>
</organism>
<reference evidence="17 18" key="1">
    <citation type="submission" date="2016-10" db="EMBL/GenBank/DDBJ databases">
        <authorList>
            <person name="de Groot N.N."/>
        </authorList>
    </citation>
    <scope>NUCLEOTIDE SEQUENCE [LARGE SCALE GENOMIC DNA]</scope>
    <source>
        <strain evidence="17 18">A52C2</strain>
    </source>
</reference>
<dbReference type="Gene3D" id="3.30.70.360">
    <property type="match status" value="1"/>
</dbReference>
<evidence type="ECO:0000256" key="6">
    <source>
        <dbReference type="ARBA" id="ARBA00022605"/>
    </source>
</evidence>
<evidence type="ECO:0000256" key="13">
    <source>
        <dbReference type="ARBA" id="ARBA00031891"/>
    </source>
</evidence>
<evidence type="ECO:0000256" key="14">
    <source>
        <dbReference type="ARBA" id="ARBA00051301"/>
    </source>
</evidence>
<comment type="function">
    <text evidence="15">Catalyzes the hydrolysis of N-succinyl-L,L-diaminopimelic acid (SDAP), forming succinate and LL-2,6-diaminopimelate (DAP), an intermediate involved in the bacterial biosynthesis of lysine and meso-diaminopimelic acid, an essential component of bacterial cell walls.</text>
</comment>
<dbReference type="GO" id="GO:0006526">
    <property type="term" value="P:L-arginine biosynthetic process"/>
    <property type="evidence" value="ECO:0007669"/>
    <property type="project" value="TreeGrafter"/>
</dbReference>
<feature type="domain" description="Peptidase M20 dimerisation" evidence="16">
    <location>
        <begin position="182"/>
        <end position="285"/>
    </location>
</feature>
<sequence length="394" mass="42427">MTPTVQAILTDLIRAESVTPDAGPAIDALCGHLAPAGFTIERPVFSEPNTPDVENLFAAVGTGERHLVLAGHVDVVPTGPASAWRHPPFSAAVEDGVLYGRGAVDMKGGLAAMTAAALRFVERRGPHFGGRISFLVTGDEEGPALNGTVKLLDWAVERGERFTASIVGEPTSARELGDQVKVGRRGSYSLTLTVEGRQGHAAYPHLADNPVRGLTQILQALLAAPLDNGTDRFEPSTFEIVGLDTGNAAWNVIPGNAWARINSRYNDKWTRETLRTEIERRIREAIAGDSPTRANQPIRWRVDEEPGNADAFVTRDDALVSTLSEAITAVTGRQPELSTGGGTSDARFIKNFCPVVEFGPVGQTMHQVDERVPVAELEETARIYETFLDAFFPA</sequence>
<dbReference type="GO" id="GO:0008777">
    <property type="term" value="F:acetylornithine deacetylase activity"/>
    <property type="evidence" value="ECO:0007669"/>
    <property type="project" value="TreeGrafter"/>
</dbReference>
<evidence type="ECO:0000256" key="7">
    <source>
        <dbReference type="ARBA" id="ARBA00022723"/>
    </source>
</evidence>
<evidence type="ECO:0000256" key="11">
    <source>
        <dbReference type="ARBA" id="ARBA00023154"/>
    </source>
</evidence>
<dbReference type="SUPFAM" id="SSF53187">
    <property type="entry name" value="Zn-dependent exopeptidases"/>
    <property type="match status" value="1"/>
</dbReference>
<dbReference type="InterPro" id="IPR050072">
    <property type="entry name" value="Peptidase_M20A"/>
</dbReference>
<feature type="active site" evidence="15">
    <location>
        <position position="74"/>
    </location>
</feature>
<dbReference type="InterPro" id="IPR011650">
    <property type="entry name" value="Peptidase_M20_dimer"/>
</dbReference>
<evidence type="ECO:0000256" key="15">
    <source>
        <dbReference type="HAMAP-Rule" id="MF_01690"/>
    </source>
</evidence>
<evidence type="ECO:0000256" key="3">
    <source>
        <dbReference type="ARBA" id="ARBA00011738"/>
    </source>
</evidence>
<feature type="binding site" evidence="15">
    <location>
        <position position="169"/>
    </location>
    <ligand>
        <name>Zn(2+)</name>
        <dbReference type="ChEBI" id="CHEBI:29105"/>
        <label>1</label>
    </ligand>
</feature>
<keyword evidence="8 15" id="KW-0378">Hydrolase</keyword>
<dbReference type="EC" id="3.5.1.18" evidence="4 15"/>
<keyword evidence="9 15" id="KW-0862">Zinc</keyword>
<dbReference type="GO" id="GO:0050897">
    <property type="term" value="F:cobalt ion binding"/>
    <property type="evidence" value="ECO:0007669"/>
    <property type="project" value="UniProtKB-UniRule"/>
</dbReference>
<dbReference type="Proteomes" id="UP000199647">
    <property type="component" value="Unassembled WGS sequence"/>
</dbReference>
<dbReference type="Pfam" id="PF01546">
    <property type="entry name" value="Peptidase_M20"/>
    <property type="match status" value="1"/>
</dbReference>
<feature type="active site" description="Proton acceptor" evidence="15">
    <location>
        <position position="140"/>
    </location>
</feature>
<dbReference type="GO" id="GO:0009014">
    <property type="term" value="F:succinyl-diaminopimelate desuccinylase activity"/>
    <property type="evidence" value="ECO:0007669"/>
    <property type="project" value="UniProtKB-UniRule"/>
</dbReference>
<dbReference type="OrthoDB" id="9809784at2"/>
<feature type="binding site" evidence="15">
    <location>
        <position position="72"/>
    </location>
    <ligand>
        <name>Zn(2+)</name>
        <dbReference type="ChEBI" id="CHEBI:29105"/>
        <label>1</label>
    </ligand>
</feature>
<keyword evidence="18" id="KW-1185">Reference proteome</keyword>
<evidence type="ECO:0000256" key="5">
    <source>
        <dbReference type="ARBA" id="ARBA00022391"/>
    </source>
</evidence>
<dbReference type="NCBIfam" id="NF009557">
    <property type="entry name" value="PRK13009.1"/>
    <property type="match status" value="1"/>
</dbReference>
<dbReference type="UniPathway" id="UPA00034">
    <property type="reaction ID" value="UER00021"/>
</dbReference>
<evidence type="ECO:0000256" key="12">
    <source>
        <dbReference type="ARBA" id="ARBA00023285"/>
    </source>
</evidence>
<dbReference type="InterPro" id="IPR036264">
    <property type="entry name" value="Bact_exopeptidase_dim_dom"/>
</dbReference>
<comment type="cofactor">
    <cofactor evidence="15">
        <name>Zn(2+)</name>
        <dbReference type="ChEBI" id="CHEBI:29105"/>
    </cofactor>
    <cofactor evidence="15">
        <name>Co(2+)</name>
        <dbReference type="ChEBI" id="CHEBI:48828"/>
    </cofactor>
    <text evidence="15">Binds 2 Zn(2+) or Co(2+) ions per subunit.</text>
</comment>
<dbReference type="InterPro" id="IPR005941">
    <property type="entry name" value="DapE_proteobac"/>
</dbReference>
<feature type="binding site" evidence="15">
    <location>
        <position position="141"/>
    </location>
    <ligand>
        <name>Zn(2+)</name>
        <dbReference type="ChEBI" id="CHEBI:29105"/>
        <label>2</label>
    </ligand>
</feature>
<dbReference type="Gene3D" id="3.40.630.10">
    <property type="entry name" value="Zn peptidases"/>
    <property type="match status" value="2"/>
</dbReference>
<dbReference type="EMBL" id="FOFG01000006">
    <property type="protein sequence ID" value="SEQ61055.1"/>
    <property type="molecule type" value="Genomic_DNA"/>
</dbReference>
<protein>
    <recommendedName>
        <fullName evidence="5 15">Succinyl-diaminopimelate desuccinylase</fullName>
        <shortName evidence="15">SDAP desuccinylase</shortName>
        <ecNumber evidence="4 15">3.5.1.18</ecNumber>
    </recommendedName>
    <alternativeName>
        <fullName evidence="13 15">N-succinyl-LL-2,6-diaminoheptanedioate amidohydrolase</fullName>
    </alternativeName>
</protein>
<dbReference type="SUPFAM" id="SSF55031">
    <property type="entry name" value="Bacterial exopeptidase dimerisation domain"/>
    <property type="match status" value="1"/>
</dbReference>
<keyword evidence="11 15" id="KW-0457">Lysine biosynthesis</keyword>
<name>A0A1H9HFG3_9HYPH</name>
<proteinExistence type="inferred from homology"/>
<evidence type="ECO:0000259" key="16">
    <source>
        <dbReference type="Pfam" id="PF07687"/>
    </source>
</evidence>
<evidence type="ECO:0000256" key="10">
    <source>
        <dbReference type="ARBA" id="ARBA00022915"/>
    </source>
</evidence>
<dbReference type="STRING" id="1855383.SAMN05216548_10624"/>
<evidence type="ECO:0000256" key="2">
    <source>
        <dbReference type="ARBA" id="ARBA00006746"/>
    </source>
</evidence>
<keyword evidence="6 15" id="KW-0028">Amino-acid biosynthesis</keyword>
<evidence type="ECO:0000313" key="18">
    <source>
        <dbReference type="Proteomes" id="UP000199647"/>
    </source>
</evidence>
<accession>A0A1H9HFG3</accession>
<evidence type="ECO:0000256" key="8">
    <source>
        <dbReference type="ARBA" id="ARBA00022801"/>
    </source>
</evidence>
<feature type="binding site" evidence="15">
    <location>
        <position position="105"/>
    </location>
    <ligand>
        <name>Zn(2+)</name>
        <dbReference type="ChEBI" id="CHEBI:29105"/>
        <label>1</label>
    </ligand>
</feature>
<comment type="pathway">
    <text evidence="1 15">Amino-acid biosynthesis; L-lysine biosynthesis via DAP pathway; LL-2,6-diaminopimelate from (S)-tetrahydrodipicolinate (succinylase route): step 3/3.</text>
</comment>
<dbReference type="Pfam" id="PF07687">
    <property type="entry name" value="M20_dimer"/>
    <property type="match status" value="1"/>
</dbReference>